<reference evidence="1" key="1">
    <citation type="journal article" date="2014" name="Nat. Commun.">
        <title>The rainbow trout genome provides novel insights into evolution after whole-genome duplication in vertebrates.</title>
        <authorList>
            <person name="Berthelot C."/>
            <person name="Brunet F."/>
            <person name="Chalopin D."/>
            <person name="Juanchich A."/>
            <person name="Bernard M."/>
            <person name="Noel B."/>
            <person name="Bento P."/>
            <person name="Da Silva C."/>
            <person name="Labadie K."/>
            <person name="Alberti A."/>
            <person name="Aury J.M."/>
            <person name="Louis A."/>
            <person name="Dehais P."/>
            <person name="Bardou P."/>
            <person name="Montfort J."/>
            <person name="Klopp C."/>
            <person name="Cabau C."/>
            <person name="Gaspin C."/>
            <person name="Thorgaard G.H."/>
            <person name="Boussaha M."/>
            <person name="Quillet E."/>
            <person name="Guyomard R."/>
            <person name="Galiana D."/>
            <person name="Bobe J."/>
            <person name="Volff J.N."/>
            <person name="Genet C."/>
            <person name="Wincker P."/>
            <person name="Jaillon O."/>
            <person name="Roest Crollius H."/>
            <person name="Guiguen Y."/>
        </authorList>
    </citation>
    <scope>NUCLEOTIDE SEQUENCE [LARGE SCALE GENOMIC DNA]</scope>
</reference>
<reference evidence="1" key="2">
    <citation type="submission" date="2014-03" db="EMBL/GenBank/DDBJ databases">
        <authorList>
            <person name="Genoscope - CEA"/>
        </authorList>
    </citation>
    <scope>NUCLEOTIDE SEQUENCE</scope>
</reference>
<dbReference type="PaxDb" id="8022-A0A060X4P7"/>
<proteinExistence type="predicted"/>
<evidence type="ECO:0000313" key="1">
    <source>
        <dbReference type="EMBL" id="CDQ74441.1"/>
    </source>
</evidence>
<protein>
    <submittedName>
        <fullName evidence="1">Uncharacterized protein</fullName>
    </submittedName>
</protein>
<organism evidence="1 2">
    <name type="scientific">Oncorhynchus mykiss</name>
    <name type="common">Rainbow trout</name>
    <name type="synonym">Salmo gairdneri</name>
    <dbReference type="NCBI Taxonomy" id="8022"/>
    <lineage>
        <taxon>Eukaryota</taxon>
        <taxon>Metazoa</taxon>
        <taxon>Chordata</taxon>
        <taxon>Craniata</taxon>
        <taxon>Vertebrata</taxon>
        <taxon>Euteleostomi</taxon>
        <taxon>Actinopterygii</taxon>
        <taxon>Neopterygii</taxon>
        <taxon>Teleostei</taxon>
        <taxon>Protacanthopterygii</taxon>
        <taxon>Salmoniformes</taxon>
        <taxon>Salmonidae</taxon>
        <taxon>Salmoninae</taxon>
        <taxon>Oncorhynchus</taxon>
    </lineage>
</organism>
<evidence type="ECO:0000313" key="2">
    <source>
        <dbReference type="Proteomes" id="UP000193380"/>
    </source>
</evidence>
<dbReference type="EMBL" id="FR904974">
    <property type="protein sequence ID" value="CDQ74441.1"/>
    <property type="molecule type" value="Genomic_DNA"/>
</dbReference>
<gene>
    <name evidence="1" type="ORF">GSONMT00036912001</name>
</gene>
<dbReference type="Proteomes" id="UP000193380">
    <property type="component" value="Unassembled WGS sequence"/>
</dbReference>
<accession>A0A060X4P7</accession>
<dbReference type="AlphaFoldDB" id="A0A060X4P7"/>
<name>A0A060X4P7_ONCMY</name>
<sequence length="75" mass="8215">MCVWGGSGASVSLLRPEWFLRTVKIDLGDTWALFYSLRCNMAPRSSRTKYISAVRTLSRVTGSCGVLSPNRSSTG</sequence>